<organism evidence="2 3">
    <name type="scientific">Enhygromyxa salina</name>
    <dbReference type="NCBI Taxonomy" id="215803"/>
    <lineage>
        <taxon>Bacteria</taxon>
        <taxon>Pseudomonadati</taxon>
        <taxon>Myxococcota</taxon>
        <taxon>Polyangia</taxon>
        <taxon>Nannocystales</taxon>
        <taxon>Nannocystaceae</taxon>
        <taxon>Enhygromyxa</taxon>
    </lineage>
</organism>
<keyword evidence="1" id="KW-0472">Membrane</keyword>
<dbReference type="EMBL" id="PVNL01000035">
    <property type="protein sequence ID" value="PRQ08815.1"/>
    <property type="molecule type" value="Genomic_DNA"/>
</dbReference>
<keyword evidence="1" id="KW-1133">Transmembrane helix</keyword>
<reference evidence="2 3" key="1">
    <citation type="submission" date="2018-03" db="EMBL/GenBank/DDBJ databases">
        <title>Draft Genome Sequences of the Obligatory Marine Myxobacteria Enhygromyxa salina SWB007.</title>
        <authorList>
            <person name="Poehlein A."/>
            <person name="Moghaddam J.A."/>
            <person name="Harms H."/>
            <person name="Alanjari M."/>
            <person name="Koenig G.M."/>
            <person name="Daniel R."/>
            <person name="Schaeberle T.F."/>
        </authorList>
    </citation>
    <scope>NUCLEOTIDE SEQUENCE [LARGE SCALE GENOMIC DNA]</scope>
    <source>
        <strain evidence="2 3">SWB007</strain>
    </source>
</reference>
<evidence type="ECO:0000313" key="3">
    <source>
        <dbReference type="Proteomes" id="UP000238823"/>
    </source>
</evidence>
<protein>
    <submittedName>
        <fullName evidence="2">Uncharacterized protein</fullName>
    </submittedName>
</protein>
<keyword evidence="1" id="KW-0812">Transmembrane</keyword>
<accession>A0A2S9YUM6</accession>
<proteinExistence type="predicted"/>
<gene>
    <name evidence="2" type="ORF">ENSA7_14470</name>
</gene>
<comment type="caution">
    <text evidence="2">The sequence shown here is derived from an EMBL/GenBank/DDBJ whole genome shotgun (WGS) entry which is preliminary data.</text>
</comment>
<evidence type="ECO:0000313" key="2">
    <source>
        <dbReference type="EMBL" id="PRQ08815.1"/>
    </source>
</evidence>
<dbReference type="AlphaFoldDB" id="A0A2S9YUM6"/>
<sequence>MATVPRPRRFARYVPGLVGLGLAAMILWRGGAVLEHEARSQVSFAIVVEQPARVIPLADAGATDPRLLSWRGLVQPAAERERVTVSVDGSAVEVRGRADAGELELPLLDLAGAPGWHFVELGIDRRGGRSERIVDPILVGRFASNTDTNTNTNVKPCGATFTASPQLVRSLVIPMLEREVLPALRANEHMGPDTKLSKAQLDLRDDVVHFELEVAGHNTLAVSGVVVVAIINERELFAELVTLGEVEFRGALRNKARGVGAGGGALIGGLISGPLAPVGAAAGWFLADKFVTNKAREVVREQIDDGLAQLSGVELLPTHVELVPGRPSSRVGVGFCEQTGVRATGLFAGLWVVPEPGPSVFELGVPGPLITGATPTAEPLGAAEDLRVELSIDLVNALLTSWTANGLLAELIGEQRVLAHANDELASWTPLRLGGLHPTRPPTLTPSGGPDAGWAYGLGGLQITLTGVDEQPWGQVFVAAAGTLSPSWNSETGELGLIGSLDRLDITCAQPAESGAGQALRGCFSEVLEAAEVRERIDAHLRPGARNLPKIALRELLVDELGIQLGDLIMTRPRPGLLRLAASLRVSDE</sequence>
<feature type="transmembrane region" description="Helical" evidence="1">
    <location>
        <begin position="12"/>
        <end position="31"/>
    </location>
</feature>
<evidence type="ECO:0000256" key="1">
    <source>
        <dbReference type="SAM" id="Phobius"/>
    </source>
</evidence>
<name>A0A2S9YUM6_9BACT</name>
<dbReference type="Proteomes" id="UP000238823">
    <property type="component" value="Unassembled WGS sequence"/>
</dbReference>
<dbReference type="OrthoDB" id="9785236at2"/>
<dbReference type="RefSeq" id="WP_106088481.1">
    <property type="nucleotide sequence ID" value="NZ_PVNL01000035.1"/>
</dbReference>